<feature type="domain" description="Glycosyl hydrolase family 31 C-terminal" evidence="1">
    <location>
        <begin position="9"/>
        <end position="87"/>
    </location>
</feature>
<dbReference type="Proteomes" id="UP000295302">
    <property type="component" value="Unassembled WGS sequence"/>
</dbReference>
<protein>
    <recommendedName>
        <fullName evidence="1">Glycosyl hydrolase family 31 C-terminal domain-containing protein</fullName>
    </recommendedName>
</protein>
<comment type="caution">
    <text evidence="2">The sequence shown here is derived from an EMBL/GenBank/DDBJ whole genome shotgun (WGS) entry which is preliminary data.</text>
</comment>
<sequence>MARRAPRAMRPMVLAYPGDRAARDADLQYLLGPDILVAPILEPGGRRKLWVPPGRWRALCGTQPLNGPQWVDVDCGLDEFPAYARADR</sequence>
<keyword evidence="3" id="KW-1185">Reference proteome</keyword>
<dbReference type="InterPro" id="IPR048395">
    <property type="entry name" value="Glyco_hydro_31_C"/>
</dbReference>
<dbReference type="AlphaFoldDB" id="A0A4R4YS69"/>
<evidence type="ECO:0000313" key="3">
    <source>
        <dbReference type="Proteomes" id="UP000295302"/>
    </source>
</evidence>
<proteinExistence type="predicted"/>
<name>A0A4R4YS69_9ACTN</name>
<evidence type="ECO:0000313" key="2">
    <source>
        <dbReference type="EMBL" id="TDD47049.1"/>
    </source>
</evidence>
<dbReference type="InterPro" id="IPR013780">
    <property type="entry name" value="Glyco_hydro_b"/>
</dbReference>
<evidence type="ECO:0000259" key="1">
    <source>
        <dbReference type="Pfam" id="PF21365"/>
    </source>
</evidence>
<dbReference type="PANTHER" id="PTHR43863:SF2">
    <property type="entry name" value="MALTASE-GLUCOAMYLASE"/>
    <property type="match status" value="1"/>
</dbReference>
<dbReference type="InterPro" id="IPR051816">
    <property type="entry name" value="Glycosyl_Hydrolase_31"/>
</dbReference>
<dbReference type="RefSeq" id="WP_132614309.1">
    <property type="nucleotide sequence ID" value="NZ_SMKQ01000052.1"/>
</dbReference>
<dbReference type="Pfam" id="PF21365">
    <property type="entry name" value="Glyco_hydro_31_3rd"/>
    <property type="match status" value="1"/>
</dbReference>
<dbReference type="OrthoDB" id="176168at2"/>
<dbReference type="PANTHER" id="PTHR43863">
    <property type="entry name" value="HYDROLASE, PUTATIVE (AFU_ORTHOLOGUE AFUA_1G03140)-RELATED"/>
    <property type="match status" value="1"/>
</dbReference>
<dbReference type="SUPFAM" id="SSF51011">
    <property type="entry name" value="Glycosyl hydrolase domain"/>
    <property type="match status" value="1"/>
</dbReference>
<organism evidence="2 3">
    <name type="scientific">Nonomuraea terrae</name>
    <dbReference type="NCBI Taxonomy" id="2530383"/>
    <lineage>
        <taxon>Bacteria</taxon>
        <taxon>Bacillati</taxon>
        <taxon>Actinomycetota</taxon>
        <taxon>Actinomycetes</taxon>
        <taxon>Streptosporangiales</taxon>
        <taxon>Streptosporangiaceae</taxon>
        <taxon>Nonomuraea</taxon>
    </lineage>
</organism>
<reference evidence="2 3" key="1">
    <citation type="submission" date="2019-03" db="EMBL/GenBank/DDBJ databases">
        <title>Draft genome sequences of novel Actinobacteria.</title>
        <authorList>
            <person name="Sahin N."/>
            <person name="Ay H."/>
            <person name="Saygin H."/>
        </authorList>
    </citation>
    <scope>NUCLEOTIDE SEQUENCE [LARGE SCALE GENOMIC DNA]</scope>
    <source>
        <strain evidence="2 3">CH32</strain>
    </source>
</reference>
<dbReference type="EMBL" id="SMKQ01000052">
    <property type="protein sequence ID" value="TDD47049.1"/>
    <property type="molecule type" value="Genomic_DNA"/>
</dbReference>
<gene>
    <name evidence="2" type="ORF">E1286_19025</name>
</gene>
<dbReference type="Gene3D" id="2.60.40.1180">
    <property type="entry name" value="Golgi alpha-mannosidase II"/>
    <property type="match status" value="1"/>
</dbReference>
<accession>A0A4R4YS69</accession>